<proteinExistence type="predicted"/>
<dbReference type="EMBL" id="CABVLY010000025">
    <property type="protein sequence ID" value="VVU52688.1"/>
    <property type="molecule type" value="Genomic_DNA"/>
</dbReference>
<accession>A0A6P2GG11</accession>
<organism evidence="1 2">
    <name type="scientific">Burkholderia anthina</name>
    <dbReference type="NCBI Taxonomy" id="179879"/>
    <lineage>
        <taxon>Bacteria</taxon>
        <taxon>Pseudomonadati</taxon>
        <taxon>Pseudomonadota</taxon>
        <taxon>Betaproteobacteria</taxon>
        <taxon>Burkholderiales</taxon>
        <taxon>Burkholderiaceae</taxon>
        <taxon>Burkholderia</taxon>
        <taxon>Burkholderia cepacia complex</taxon>
    </lineage>
</organism>
<sequence length="36" mass="3927">MQRALSVPGDATDERSRIQHADAGIVVEGLLHCIMH</sequence>
<evidence type="ECO:0000313" key="2">
    <source>
        <dbReference type="Proteomes" id="UP000494201"/>
    </source>
</evidence>
<dbReference type="Proteomes" id="UP000494201">
    <property type="component" value="Unassembled WGS sequence"/>
</dbReference>
<name>A0A6P2GG11_9BURK</name>
<evidence type="ECO:0000313" key="1">
    <source>
        <dbReference type="EMBL" id="VVU52688.1"/>
    </source>
</evidence>
<reference evidence="1 2" key="1">
    <citation type="submission" date="2019-09" db="EMBL/GenBank/DDBJ databases">
        <authorList>
            <person name="Depoorter E."/>
        </authorList>
    </citation>
    <scope>NUCLEOTIDE SEQUENCE [LARGE SCALE GENOMIC DNA]</scope>
    <source>
        <strain evidence="1">LMG 20980</strain>
    </source>
</reference>
<dbReference type="AlphaFoldDB" id="A0A6P2GG11"/>
<protein>
    <submittedName>
        <fullName evidence="1">Uncharacterized protein</fullName>
    </submittedName>
</protein>
<gene>
    <name evidence="1" type="ORF">BAN20980_05426</name>
</gene>